<dbReference type="AlphaFoldDB" id="A0A8C5WEC4"/>
<keyword evidence="8" id="KW-0406">Ion transport</keyword>
<protein>
    <recommendedName>
        <fullName evidence="13">Transcobalamin-2</fullName>
    </recommendedName>
    <alternativeName>
        <fullName evidence="14">Transcobalamin II</fullName>
    </alternativeName>
</protein>
<comment type="subunit">
    <text evidence="12">Interacts with CD320 (via LDL-receptor class A domains).</text>
</comment>
<keyword evidence="10 15" id="KW-0170">Cobalt</keyword>
<accession>A0A8C5WEC4</accession>
<evidence type="ECO:0000256" key="12">
    <source>
        <dbReference type="ARBA" id="ARBA00038518"/>
    </source>
</evidence>
<dbReference type="Gene3D" id="2.170.130.30">
    <property type="match status" value="1"/>
</dbReference>
<feature type="binding site" evidence="15">
    <location>
        <position position="308"/>
    </location>
    <ligand>
        <name>cyanocob(III)alamin</name>
        <dbReference type="ChEBI" id="CHEBI:17439"/>
    </ligand>
</feature>
<dbReference type="InterPro" id="IPR008930">
    <property type="entry name" value="Terpenoid_cyclase/PrenylTrfase"/>
</dbReference>
<dbReference type="Proteomes" id="UP000694569">
    <property type="component" value="Unplaced"/>
</dbReference>
<dbReference type="GO" id="GO:0031419">
    <property type="term" value="F:cobalamin binding"/>
    <property type="evidence" value="ECO:0007669"/>
    <property type="project" value="InterPro"/>
</dbReference>
<feature type="binding site" evidence="15">
    <location>
        <position position="430"/>
    </location>
    <ligand>
        <name>cyanocob(III)alamin</name>
        <dbReference type="ChEBI" id="CHEBI:17439"/>
    </ligand>
</feature>
<dbReference type="GeneTree" id="ENSGT00530000063370"/>
<evidence type="ECO:0000256" key="4">
    <source>
        <dbReference type="ARBA" id="ARBA00022448"/>
    </source>
</evidence>
<evidence type="ECO:0000256" key="3">
    <source>
        <dbReference type="ARBA" id="ARBA00022426"/>
    </source>
</evidence>
<dbReference type="GO" id="GO:0046872">
    <property type="term" value="F:metal ion binding"/>
    <property type="evidence" value="ECO:0007669"/>
    <property type="project" value="UniProtKB-KW"/>
</dbReference>
<evidence type="ECO:0000256" key="9">
    <source>
        <dbReference type="ARBA" id="ARBA00023157"/>
    </source>
</evidence>
<feature type="binding site" evidence="15">
    <location>
        <begin position="168"/>
        <end position="172"/>
    </location>
    <ligand>
        <name>cyanocob(III)alamin</name>
        <dbReference type="ChEBI" id="CHEBI:17439"/>
    </ligand>
</feature>
<keyword evidence="3" id="KW-0171">Cobalt transport</keyword>
<feature type="domain" description="Transcobalamin-like C-terminal" evidence="17">
    <location>
        <begin position="375"/>
        <end position="450"/>
    </location>
</feature>
<keyword evidence="19" id="KW-1185">Reference proteome</keyword>
<dbReference type="PANTHER" id="PTHR10559">
    <property type="entry name" value="TRANSCOBALAMIN-1/GASTRIC INTRINSIC FACTOR"/>
    <property type="match status" value="1"/>
</dbReference>
<dbReference type="InterPro" id="IPR051588">
    <property type="entry name" value="Cobalamin_Transport"/>
</dbReference>
<dbReference type="InterPro" id="IPR027954">
    <property type="entry name" value="Transcobalamin-like_C"/>
</dbReference>
<evidence type="ECO:0000256" key="7">
    <source>
        <dbReference type="ARBA" id="ARBA00022729"/>
    </source>
</evidence>
<gene>
    <name evidence="18" type="primary">TCN2</name>
</gene>
<dbReference type="GO" id="GO:0006824">
    <property type="term" value="P:cobalt ion transport"/>
    <property type="evidence" value="ECO:0007669"/>
    <property type="project" value="UniProtKB-KW"/>
</dbReference>
<dbReference type="Ensembl" id="ENSLLET00000033092.1">
    <property type="protein sequence ID" value="ENSLLEP00000031873.1"/>
    <property type="gene ID" value="ENSLLEG00000020040.1"/>
</dbReference>
<comment type="similarity">
    <text evidence="2">Belongs to the eukaryotic cobalamin transport proteins family.</text>
</comment>
<feature type="disulfide bond" evidence="16">
    <location>
        <begin position="181"/>
        <end position="224"/>
    </location>
</feature>
<feature type="disulfide bond" evidence="16">
    <location>
        <begin position="44"/>
        <end position="284"/>
    </location>
</feature>
<evidence type="ECO:0000256" key="14">
    <source>
        <dbReference type="ARBA" id="ARBA00041463"/>
    </source>
</evidence>
<feature type="binding site" evidence="15">
    <location>
        <begin position="420"/>
        <end position="422"/>
    </location>
    <ligand>
        <name>cyanocob(III)alamin</name>
        <dbReference type="ChEBI" id="CHEBI:17439"/>
    </ligand>
</feature>
<evidence type="ECO:0000313" key="19">
    <source>
        <dbReference type="Proteomes" id="UP000694569"/>
    </source>
</evidence>
<feature type="binding site" evidence="15">
    <location>
        <position position="213"/>
    </location>
    <ligand>
        <name>cyanocob(III)alamin</name>
        <dbReference type="ChEBI" id="CHEBI:17439"/>
    </ligand>
</feature>
<keyword evidence="7" id="KW-0732">Signal</keyword>
<keyword evidence="4" id="KW-0813">Transport</keyword>
<comment type="function">
    <text evidence="11">Primary vitamin B12-binding and transport protein. Delivers cobalamin to cells.</text>
</comment>
<evidence type="ECO:0000256" key="11">
    <source>
        <dbReference type="ARBA" id="ARBA00037184"/>
    </source>
</evidence>
<dbReference type="PANTHER" id="PTHR10559:SF14">
    <property type="entry name" value="TRANSCOBALAMIN-2"/>
    <property type="match status" value="1"/>
</dbReference>
<feature type="binding site" evidence="15">
    <location>
        <begin position="403"/>
        <end position="404"/>
    </location>
    <ligand>
        <name>cyanocob(III)alamin</name>
        <dbReference type="ChEBI" id="CHEBI:17439"/>
    </ligand>
</feature>
<evidence type="ECO:0000313" key="18">
    <source>
        <dbReference type="Ensembl" id="ENSLLEP00000031873.1"/>
    </source>
</evidence>
<dbReference type="Gene3D" id="1.50.10.20">
    <property type="match status" value="1"/>
</dbReference>
<evidence type="ECO:0000256" key="13">
    <source>
        <dbReference type="ARBA" id="ARBA00040958"/>
    </source>
</evidence>
<dbReference type="Pfam" id="PF01122">
    <property type="entry name" value="Cobalamin_bind"/>
    <property type="match status" value="1"/>
</dbReference>
<evidence type="ECO:0000256" key="15">
    <source>
        <dbReference type="PIRSR" id="PIRSR602157-1"/>
    </source>
</evidence>
<dbReference type="GO" id="GO:0005615">
    <property type="term" value="C:extracellular space"/>
    <property type="evidence" value="ECO:0007669"/>
    <property type="project" value="TreeGrafter"/>
</dbReference>
<evidence type="ECO:0000259" key="17">
    <source>
        <dbReference type="Pfam" id="PF14478"/>
    </source>
</evidence>
<evidence type="ECO:0000256" key="16">
    <source>
        <dbReference type="PIRSR" id="PIRSR602157-2"/>
    </source>
</evidence>
<evidence type="ECO:0000256" key="1">
    <source>
        <dbReference type="ARBA" id="ARBA00004613"/>
    </source>
</evidence>
<reference evidence="18" key="2">
    <citation type="submission" date="2025-09" db="UniProtKB">
        <authorList>
            <consortium name="Ensembl"/>
        </authorList>
    </citation>
    <scope>IDENTIFICATION</scope>
</reference>
<proteinExistence type="inferred from homology"/>
<dbReference type="SUPFAM" id="SSF48239">
    <property type="entry name" value="Terpenoid cyclases/Protein prenyltransferases"/>
    <property type="match status" value="1"/>
</dbReference>
<evidence type="ECO:0000256" key="2">
    <source>
        <dbReference type="ARBA" id="ARBA00006449"/>
    </source>
</evidence>
<feature type="binding site" evidence="15">
    <location>
        <position position="262"/>
    </location>
    <ligand>
        <name>cyanocob(III)alamin</name>
        <dbReference type="ChEBI" id="CHEBI:17439"/>
    </ligand>
</feature>
<dbReference type="GO" id="GO:0015889">
    <property type="term" value="P:cobalamin transport"/>
    <property type="evidence" value="ECO:0007669"/>
    <property type="project" value="InterPro"/>
</dbReference>
<evidence type="ECO:0000256" key="6">
    <source>
        <dbReference type="ARBA" id="ARBA00022723"/>
    </source>
</evidence>
<evidence type="ECO:0000256" key="10">
    <source>
        <dbReference type="ARBA" id="ARBA00023285"/>
    </source>
</evidence>
<keyword evidence="6" id="KW-0479">Metal-binding</keyword>
<dbReference type="Pfam" id="PF14478">
    <property type="entry name" value="DUF4430"/>
    <property type="match status" value="1"/>
</dbReference>
<reference evidence="18" key="1">
    <citation type="submission" date="2025-08" db="UniProtKB">
        <authorList>
            <consortium name="Ensembl"/>
        </authorList>
    </citation>
    <scope>IDENTIFICATION</scope>
</reference>
<keyword evidence="9 16" id="KW-1015">Disulfide bond</keyword>
<dbReference type="InterPro" id="IPR002157">
    <property type="entry name" value="Cbl-bd_prot"/>
</dbReference>
<dbReference type="OrthoDB" id="9440006at2759"/>
<evidence type="ECO:0000256" key="8">
    <source>
        <dbReference type="ARBA" id="ARBA00023065"/>
    </source>
</evidence>
<comment type="subcellular location">
    <subcellularLocation>
        <location evidence="1">Secreted</location>
    </subcellularLocation>
</comment>
<evidence type="ECO:0000256" key="5">
    <source>
        <dbReference type="ARBA" id="ARBA00022525"/>
    </source>
</evidence>
<organism evidence="18 19">
    <name type="scientific">Leptobrachium leishanense</name>
    <name type="common">Leishan spiny toad</name>
    <dbReference type="NCBI Taxonomy" id="445787"/>
    <lineage>
        <taxon>Eukaryota</taxon>
        <taxon>Metazoa</taxon>
        <taxon>Chordata</taxon>
        <taxon>Craniata</taxon>
        <taxon>Vertebrata</taxon>
        <taxon>Euteleostomi</taxon>
        <taxon>Amphibia</taxon>
        <taxon>Batrachia</taxon>
        <taxon>Anura</taxon>
        <taxon>Pelobatoidea</taxon>
        <taxon>Megophryidae</taxon>
        <taxon>Leptobrachium</taxon>
    </lineage>
</organism>
<name>A0A8C5WEC4_9ANUR</name>
<keyword evidence="5" id="KW-0964">Secreted</keyword>
<sequence length="465" mass="51327">MCEKSVIFRGLACPPRTPPLQIMALWWPVWAIMSQFLFVPVHLCDIPSGNSRLIESVNLKLLRATLDDVSKEANPSVYLGLRLSRDHNLRLETRYLKKLKNNVETITSSSQKGTSEKPSTGILALHLMALTSACDNLGAQQRKKIIAQLTLELKEEKKNIVTNNRPKSNYFQYSLGILALCVAKKKVDVHIINKLLNAEKDKKFVHAETTTVDTEAVAGMAFMCLKRSDLYTTELRGQLSTAVESVKQKILDSQNTDGSLGNIYSTGLAVQFLSALETKDAQTCSKATEALLEAIKQGKFSNPMMMSQIMPVLHGKSYLDVANVDCTLESDNLFISPVSVLPELPNGGVSINVQLVVEGPSGQSITHDIHVPSQSSLLDILETAQKQNSNFRYEKMDSLYGPYLTSVNGVKSSTAASTYWQLLKDPNISLVEGIADYKPGDGERIILRLSKCPALHAGLRLIHKR</sequence>